<dbReference type="EMBL" id="PGGS01000702">
    <property type="protein sequence ID" value="PNH02193.1"/>
    <property type="molecule type" value="Genomic_DNA"/>
</dbReference>
<evidence type="ECO:0000313" key="3">
    <source>
        <dbReference type="Proteomes" id="UP000236333"/>
    </source>
</evidence>
<dbReference type="PANTHER" id="PTHR38019">
    <property type="entry name" value="KDA ANTIGEN P200, PUTATIVE-RELATED"/>
    <property type="match status" value="1"/>
</dbReference>
<feature type="non-terminal residue" evidence="2">
    <location>
        <position position="269"/>
    </location>
</feature>
<evidence type="ECO:0000256" key="1">
    <source>
        <dbReference type="SAM" id="MobiDB-lite"/>
    </source>
</evidence>
<dbReference type="AlphaFoldDB" id="A0A2J7ZPJ8"/>
<evidence type="ECO:0000313" key="2">
    <source>
        <dbReference type="EMBL" id="PNH02193.1"/>
    </source>
</evidence>
<accession>A0A2J7ZPJ8</accession>
<reference evidence="2 3" key="1">
    <citation type="journal article" date="2017" name="Mol. Biol. Evol.">
        <title>The 4-celled Tetrabaena socialis nuclear genome reveals the essential components for genetic control of cell number at the origin of multicellularity in the volvocine lineage.</title>
        <authorList>
            <person name="Featherston J."/>
            <person name="Arakaki Y."/>
            <person name="Hanschen E.R."/>
            <person name="Ferris P.J."/>
            <person name="Michod R.E."/>
            <person name="Olson B.J.S.C."/>
            <person name="Nozaki H."/>
            <person name="Durand P.M."/>
        </authorList>
    </citation>
    <scope>NUCLEOTIDE SEQUENCE [LARGE SCALE GENOMIC DNA]</scope>
    <source>
        <strain evidence="2 3">NIES-571</strain>
    </source>
</reference>
<keyword evidence="3" id="KW-1185">Reference proteome</keyword>
<sequence>MTINNNGNNGHRPAVVWLNDLQRAKLEGMTGTKPKVTIQDLLEKINDPNAPEQALIPSSPRSVESCFRLGVDPLELQYHPIAFYKYTGDTDEIAKLRYEKNEQVRRERVKSLIELRKRLVDDGWTGEYGRSLVSAKKSPGSDSGGGGRGPSSATMVERERQRLDILKKRQERELAQIVSHEYQRKELADKQQRKVDALEARTAEMARQKAEHDREWLSKQRDIELARVQADRELEREAKRGAEERYRREREIQRVKEEQERMMKKESYS</sequence>
<comment type="caution">
    <text evidence="2">The sequence shown here is derived from an EMBL/GenBank/DDBJ whole genome shotgun (WGS) entry which is preliminary data.</text>
</comment>
<protein>
    <recommendedName>
        <fullName evidence="4">Reticulocyte-binding protein 2 a</fullName>
    </recommendedName>
</protein>
<dbReference type="Proteomes" id="UP000236333">
    <property type="component" value="Unassembled WGS sequence"/>
</dbReference>
<dbReference type="OrthoDB" id="200110at2759"/>
<feature type="region of interest" description="Disordered" evidence="1">
    <location>
        <begin position="133"/>
        <end position="157"/>
    </location>
</feature>
<proteinExistence type="predicted"/>
<gene>
    <name evidence="2" type="ORF">TSOC_011856</name>
</gene>
<organism evidence="2 3">
    <name type="scientific">Tetrabaena socialis</name>
    <dbReference type="NCBI Taxonomy" id="47790"/>
    <lineage>
        <taxon>Eukaryota</taxon>
        <taxon>Viridiplantae</taxon>
        <taxon>Chlorophyta</taxon>
        <taxon>core chlorophytes</taxon>
        <taxon>Chlorophyceae</taxon>
        <taxon>CS clade</taxon>
        <taxon>Chlamydomonadales</taxon>
        <taxon>Tetrabaenaceae</taxon>
        <taxon>Tetrabaena</taxon>
    </lineage>
</organism>
<evidence type="ECO:0008006" key="4">
    <source>
        <dbReference type="Google" id="ProtNLM"/>
    </source>
</evidence>
<name>A0A2J7ZPJ8_9CHLO</name>
<dbReference type="PANTHER" id="PTHR38019:SF1">
    <property type="entry name" value="N-ACETYLTRANSFERASE DOMAIN-CONTAINING PROTEIN"/>
    <property type="match status" value="1"/>
</dbReference>